<organism evidence="1 2">
    <name type="scientific">Micromonospora yangpuensis</name>
    <dbReference type="NCBI Taxonomy" id="683228"/>
    <lineage>
        <taxon>Bacteria</taxon>
        <taxon>Bacillati</taxon>
        <taxon>Actinomycetota</taxon>
        <taxon>Actinomycetes</taxon>
        <taxon>Micromonosporales</taxon>
        <taxon>Micromonosporaceae</taxon>
        <taxon>Micromonospora</taxon>
    </lineage>
</organism>
<sequence length="182" mass="19289">MRRAVEFMFTRVLRSRAGAALVIAVLVLGVIATARLVAGSTDATSGLSGGPARPITTVDPSVGDDGVIDVPDPPAPVTSPGELTPEQTADRFTAIWLGGPDVTADQWQADLRPLSTPELTEKLAGADPAAVPAERVVGRPTMRPRHESFVELLIPLDSGQLRLELVAPDGRWLVDAVDWERA</sequence>
<keyword evidence="2" id="KW-1185">Reference proteome</keyword>
<accession>A0A1C6VEY2</accession>
<gene>
    <name evidence="1" type="ORF">GA0070617_5608</name>
</gene>
<proteinExistence type="predicted"/>
<name>A0A1C6VEY2_9ACTN</name>
<protein>
    <submittedName>
        <fullName evidence="1">Uncharacterized protein</fullName>
    </submittedName>
</protein>
<evidence type="ECO:0000313" key="1">
    <source>
        <dbReference type="EMBL" id="SCL64933.1"/>
    </source>
</evidence>
<reference evidence="1 2" key="1">
    <citation type="submission" date="2016-06" db="EMBL/GenBank/DDBJ databases">
        <authorList>
            <person name="Kjaerup R.B."/>
            <person name="Dalgaard T.S."/>
            <person name="Juul-Madsen H.R."/>
        </authorList>
    </citation>
    <scope>NUCLEOTIDE SEQUENCE [LARGE SCALE GENOMIC DNA]</scope>
    <source>
        <strain evidence="1 2">DSM 45577</strain>
    </source>
</reference>
<dbReference type="AlphaFoldDB" id="A0A1C6VEY2"/>
<dbReference type="Proteomes" id="UP000198937">
    <property type="component" value="Unassembled WGS sequence"/>
</dbReference>
<evidence type="ECO:0000313" key="2">
    <source>
        <dbReference type="Proteomes" id="UP000198937"/>
    </source>
</evidence>
<dbReference type="STRING" id="683228.GA0070617_5608"/>
<dbReference type="EMBL" id="FMIA01000002">
    <property type="protein sequence ID" value="SCL64933.1"/>
    <property type="molecule type" value="Genomic_DNA"/>
</dbReference>